<gene>
    <name evidence="1" type="ORF">OV287_55480</name>
</gene>
<organism evidence="1 2">
    <name type="scientific">Archangium lansingense</name>
    <dbReference type="NCBI Taxonomy" id="2995310"/>
    <lineage>
        <taxon>Bacteria</taxon>
        <taxon>Pseudomonadati</taxon>
        <taxon>Myxococcota</taxon>
        <taxon>Myxococcia</taxon>
        <taxon>Myxococcales</taxon>
        <taxon>Cystobacterineae</taxon>
        <taxon>Archangiaceae</taxon>
        <taxon>Archangium</taxon>
    </lineage>
</organism>
<evidence type="ECO:0000313" key="1">
    <source>
        <dbReference type="EMBL" id="MCY1083676.1"/>
    </source>
</evidence>
<evidence type="ECO:0000313" key="2">
    <source>
        <dbReference type="Proteomes" id="UP001207654"/>
    </source>
</evidence>
<dbReference type="Proteomes" id="UP001207654">
    <property type="component" value="Unassembled WGS sequence"/>
</dbReference>
<proteinExistence type="predicted"/>
<keyword evidence="2" id="KW-1185">Reference proteome</keyword>
<comment type="caution">
    <text evidence="1">The sequence shown here is derived from an EMBL/GenBank/DDBJ whole genome shotgun (WGS) entry which is preliminary data.</text>
</comment>
<dbReference type="EMBL" id="JAPNKA010000001">
    <property type="protein sequence ID" value="MCY1083676.1"/>
    <property type="molecule type" value="Genomic_DNA"/>
</dbReference>
<accession>A0ABT4AQY2</accession>
<name>A0ABT4AQY2_9BACT</name>
<dbReference type="RefSeq" id="WP_267542199.1">
    <property type="nucleotide sequence ID" value="NZ_JAPNKA010000001.1"/>
</dbReference>
<reference evidence="1 2" key="1">
    <citation type="submission" date="2022-11" db="EMBL/GenBank/DDBJ databases">
        <title>Minimal conservation of predation-associated metabolite biosynthetic gene clusters underscores biosynthetic potential of Myxococcota including descriptions for ten novel species: Archangium lansinium sp. nov., Myxococcus landrumus sp. nov., Nannocystis bai.</title>
        <authorList>
            <person name="Ahearne A."/>
            <person name="Stevens C."/>
            <person name="Phillips K."/>
        </authorList>
    </citation>
    <scope>NUCLEOTIDE SEQUENCE [LARGE SCALE GENOMIC DNA]</scope>
    <source>
        <strain evidence="1 2">MIWBW</strain>
    </source>
</reference>
<protein>
    <submittedName>
        <fullName evidence="1">Uncharacterized protein</fullName>
    </submittedName>
</protein>
<sequence>MAEVHPSHPPAEKLPLHVFREAVEARLEDCSPEELRVLLRVLASRVRPSERLAFLQTLRAPSDPNAQAAFPHALLDDITELAHALPEKAKEWEDFWTEDDVLGPYAEFLEPLTALFQRAQESSERGQYPLARNAYQALFSLLEFEDDQGRGLRAEHLSQVDIPEARARYLRAVYAVTPHEQRASQLLKEMRWMRELLPRGPRPLMQEWLDISSEPLPDFDAFLRDWSALLRQQEDPDAEAWLREAIRLSQGTRGLRELAFSEPSRHPRAFVDLLAALEREGQTQAVLTTAREALEALPAALPLRATVASVLASAAERLGQPDTVRSARWEAFVSQPTLPRLLDLRDTRPSEPERAPLMAQAARHLEAVLQQPRQLSGSMAAPPGDEDSFEVLAHADRRLLAQAWLLAHDWEAAHALAAKESALGWTYGDNPQGLVVPAFLVLLSGQPLHKLPRNVDALWHQALESGTQAGAWYSDDRRHNEALRDRLARTYAEALPAISLEPSERERLREWCLELARKRVSTIVSRQHRRSYAKAAQLLAAGAEVLWLHGEQARGNLLLAGFRESFRRHRAFQAELDAAVGSRAPALPR</sequence>